<keyword evidence="1" id="KW-0812">Transmembrane</keyword>
<keyword evidence="1" id="KW-0472">Membrane</keyword>
<name>A0A1G1VF61_9BACT</name>
<dbReference type="AlphaFoldDB" id="A0A1G1VF61"/>
<comment type="caution">
    <text evidence="2">The sequence shown here is derived from an EMBL/GenBank/DDBJ whole genome shotgun (WGS) entry which is preliminary data.</text>
</comment>
<organism evidence="2 3">
    <name type="scientific">Candidatus Blackburnbacteria bacterium RIFCSPLOWO2_01_FULL_40_20</name>
    <dbReference type="NCBI Taxonomy" id="1797519"/>
    <lineage>
        <taxon>Bacteria</taxon>
        <taxon>Candidatus Blackburniibacteriota</taxon>
    </lineage>
</organism>
<dbReference type="Proteomes" id="UP000178659">
    <property type="component" value="Unassembled WGS sequence"/>
</dbReference>
<accession>A0A1G1VF61</accession>
<reference evidence="2 3" key="1">
    <citation type="journal article" date="2016" name="Nat. Commun.">
        <title>Thousands of microbial genomes shed light on interconnected biogeochemical processes in an aquifer system.</title>
        <authorList>
            <person name="Anantharaman K."/>
            <person name="Brown C.T."/>
            <person name="Hug L.A."/>
            <person name="Sharon I."/>
            <person name="Castelle C.J."/>
            <person name="Probst A.J."/>
            <person name="Thomas B.C."/>
            <person name="Singh A."/>
            <person name="Wilkins M.J."/>
            <person name="Karaoz U."/>
            <person name="Brodie E.L."/>
            <person name="Williams K.H."/>
            <person name="Hubbard S.S."/>
            <person name="Banfield J.F."/>
        </authorList>
    </citation>
    <scope>NUCLEOTIDE SEQUENCE [LARGE SCALE GENOMIC DNA]</scope>
</reference>
<feature type="transmembrane region" description="Helical" evidence="1">
    <location>
        <begin position="29"/>
        <end position="46"/>
    </location>
</feature>
<keyword evidence="1" id="KW-1133">Transmembrane helix</keyword>
<evidence type="ECO:0000256" key="1">
    <source>
        <dbReference type="SAM" id="Phobius"/>
    </source>
</evidence>
<proteinExistence type="predicted"/>
<evidence type="ECO:0000313" key="3">
    <source>
        <dbReference type="Proteomes" id="UP000178659"/>
    </source>
</evidence>
<gene>
    <name evidence="2" type="ORF">A3A77_03865</name>
</gene>
<protein>
    <submittedName>
        <fullName evidence="2">Uncharacterized protein</fullName>
    </submittedName>
</protein>
<feature type="transmembrane region" description="Helical" evidence="1">
    <location>
        <begin position="58"/>
        <end position="78"/>
    </location>
</feature>
<evidence type="ECO:0000313" key="2">
    <source>
        <dbReference type="EMBL" id="OGY14083.1"/>
    </source>
</evidence>
<dbReference type="EMBL" id="MHCC01000003">
    <property type="protein sequence ID" value="OGY14083.1"/>
    <property type="molecule type" value="Genomic_DNA"/>
</dbReference>
<sequence>MPDLLNNFFANITQSFLSPDMLSSSSTKALIVFGLVFVVAIFMAVSRRILIHGALEGVWAGFIIGIIFVLAFEGLLFWGTKNFLSGDKVSVLPESVLTVLQGGQENLTQVLGVKAEKERPTAQSVVTDFDYLGELDASLVKNSICKE</sequence>